<dbReference type="InterPro" id="IPR042099">
    <property type="entry name" value="ANL_N_sf"/>
</dbReference>
<dbReference type="InterPro" id="IPR054545">
    <property type="entry name" value="ApeI-like"/>
</dbReference>
<dbReference type="SUPFAM" id="SSF54637">
    <property type="entry name" value="Thioesterase/thiol ester dehydrase-isomerase"/>
    <property type="match status" value="1"/>
</dbReference>
<organism evidence="5 6">
    <name type="scientific">Marinobacter persicus</name>
    <dbReference type="NCBI Taxonomy" id="930118"/>
    <lineage>
        <taxon>Bacteria</taxon>
        <taxon>Pseudomonadati</taxon>
        <taxon>Pseudomonadota</taxon>
        <taxon>Gammaproteobacteria</taxon>
        <taxon>Pseudomonadales</taxon>
        <taxon>Marinobacteraceae</taxon>
        <taxon>Marinobacter</taxon>
    </lineage>
</organism>
<dbReference type="AlphaFoldDB" id="A0A1I3WP33"/>
<dbReference type="Proteomes" id="UP000199445">
    <property type="component" value="Unassembled WGS sequence"/>
</dbReference>
<name>A0A1I3WP33_9GAMM</name>
<evidence type="ECO:0000313" key="6">
    <source>
        <dbReference type="Proteomes" id="UP000199445"/>
    </source>
</evidence>
<dbReference type="SUPFAM" id="SSF56801">
    <property type="entry name" value="Acetyl-CoA synthetase-like"/>
    <property type="match status" value="1"/>
</dbReference>
<dbReference type="InterPro" id="IPR029069">
    <property type="entry name" value="HotDog_dom_sf"/>
</dbReference>
<comment type="similarity">
    <text evidence="1">Belongs to the ATP-dependent AMP-binding enzyme family.</text>
</comment>
<evidence type="ECO:0000259" key="4">
    <source>
        <dbReference type="Pfam" id="PF22818"/>
    </source>
</evidence>
<dbReference type="Gene3D" id="3.30.300.30">
    <property type="match status" value="1"/>
</dbReference>
<dbReference type="Pfam" id="PF13193">
    <property type="entry name" value="AMP-binding_C"/>
    <property type="match status" value="1"/>
</dbReference>
<keyword evidence="5" id="KW-0436">Ligase</keyword>
<sequence>MTESPRLARILCADSAPERPVARRGNDWLTRADFRQRAMAWQAATEQVPASRVGVYFTDAYEFAAALYGLWYAGKTALLMGDRLPATVDLVAGHVGAFIGEFDDRPGLPVISSPADKPKGTGGTLPALDPEHPAVIVLTSGSTGAPKMVPMALSQLDTEVGMHEQQWGAMAGRSLVIGTVSHQHIYGLVWRVLWPLAGGRPFVSEVCRYAEDALALAEGESSCVLVTTPTHLARWPHQPGGRAPGNWAMVVSSTAPLAHRHSEFGHGYFGVPVTELFGSSETGGIAWRQQTIDDVWTTLEGIDVSRDRDTGALLLKSPLLAEDDWFETGDRADVYSHRRFRLLGRLDRIAKIEGKRVSLSAMENRLSDHEAVREVRALVLTGKRTETAVVAVLEPFARDRLKTEGKRVLTRELRNWLSGHFESPVLPRRWRFVEQLPRNAQGKIPQYYLETLFEKTAAASANATTRHPVVLKHWWQTEHQVCVRLRVAPELVFFQGHFDGFPVLPGVVQLNWAEAFARKYFGDRLACRNAFSRMEAVKFQEPIRPGRELSMALTLEPERSRLQFRFHDGETVFSSGRMVFDGVQEPV</sequence>
<keyword evidence="6" id="KW-1185">Reference proteome</keyword>
<dbReference type="Gene3D" id="3.10.129.10">
    <property type="entry name" value="Hotdog Thioesterase"/>
    <property type="match status" value="1"/>
</dbReference>
<dbReference type="InterPro" id="IPR025110">
    <property type="entry name" value="AMP-bd_C"/>
</dbReference>
<dbReference type="GO" id="GO:0006631">
    <property type="term" value="P:fatty acid metabolic process"/>
    <property type="evidence" value="ECO:0007669"/>
    <property type="project" value="TreeGrafter"/>
</dbReference>
<dbReference type="InterPro" id="IPR000873">
    <property type="entry name" value="AMP-dep_synth/lig_dom"/>
</dbReference>
<dbReference type="PROSITE" id="PS00455">
    <property type="entry name" value="AMP_BINDING"/>
    <property type="match status" value="1"/>
</dbReference>
<proteinExistence type="inferred from homology"/>
<evidence type="ECO:0000256" key="1">
    <source>
        <dbReference type="ARBA" id="ARBA00006432"/>
    </source>
</evidence>
<accession>A0A1I3WP33</accession>
<evidence type="ECO:0000259" key="2">
    <source>
        <dbReference type="Pfam" id="PF00501"/>
    </source>
</evidence>
<gene>
    <name evidence="5" type="ORF">SAMN05216429_11052</name>
</gene>
<dbReference type="RefSeq" id="WP_091705753.1">
    <property type="nucleotide sequence ID" value="NZ_BMYN01000006.1"/>
</dbReference>
<reference evidence="5 6" key="1">
    <citation type="submission" date="2016-10" db="EMBL/GenBank/DDBJ databases">
        <authorList>
            <person name="de Groot N.N."/>
        </authorList>
    </citation>
    <scope>NUCLEOTIDE SEQUENCE [LARGE SCALE GENOMIC DNA]</scope>
    <source>
        <strain evidence="5 6">IBRC-M 10445</strain>
    </source>
</reference>
<feature type="domain" description="ApeI dehydratase-like" evidence="4">
    <location>
        <begin position="477"/>
        <end position="577"/>
    </location>
</feature>
<dbReference type="InterPro" id="IPR045851">
    <property type="entry name" value="AMP-bd_C_sf"/>
</dbReference>
<dbReference type="Pfam" id="PF00501">
    <property type="entry name" value="AMP-binding"/>
    <property type="match status" value="1"/>
</dbReference>
<evidence type="ECO:0000313" key="5">
    <source>
        <dbReference type="EMBL" id="SFK08939.1"/>
    </source>
</evidence>
<dbReference type="Pfam" id="PF22818">
    <property type="entry name" value="ApeI-like"/>
    <property type="match status" value="1"/>
</dbReference>
<protein>
    <submittedName>
        <fullName evidence="5">Acyl-CoA synthetase (AMP-forming)/AMP-acid ligase II</fullName>
    </submittedName>
</protein>
<dbReference type="Gene3D" id="3.40.50.12780">
    <property type="entry name" value="N-terminal domain of ligase-like"/>
    <property type="match status" value="1"/>
</dbReference>
<dbReference type="EMBL" id="FOSC01000010">
    <property type="protein sequence ID" value="SFK08939.1"/>
    <property type="molecule type" value="Genomic_DNA"/>
</dbReference>
<dbReference type="OrthoDB" id="9757559at2"/>
<feature type="domain" description="AMP-binding enzyme C-terminal" evidence="3">
    <location>
        <begin position="362"/>
        <end position="443"/>
    </location>
</feature>
<feature type="domain" description="AMP-dependent synthetase/ligase" evidence="2">
    <location>
        <begin position="124"/>
        <end position="294"/>
    </location>
</feature>
<dbReference type="PANTHER" id="PTHR43201:SF8">
    <property type="entry name" value="ACYL-COA SYNTHETASE FAMILY MEMBER 3"/>
    <property type="match status" value="1"/>
</dbReference>
<dbReference type="PANTHER" id="PTHR43201">
    <property type="entry name" value="ACYL-COA SYNTHETASE"/>
    <property type="match status" value="1"/>
</dbReference>
<dbReference type="GO" id="GO:0031956">
    <property type="term" value="F:medium-chain fatty acid-CoA ligase activity"/>
    <property type="evidence" value="ECO:0007669"/>
    <property type="project" value="TreeGrafter"/>
</dbReference>
<dbReference type="InterPro" id="IPR020845">
    <property type="entry name" value="AMP-binding_CS"/>
</dbReference>
<evidence type="ECO:0000259" key="3">
    <source>
        <dbReference type="Pfam" id="PF13193"/>
    </source>
</evidence>